<protein>
    <submittedName>
        <fullName evidence="2">Uncharacterized protein</fullName>
    </submittedName>
</protein>
<dbReference type="Proteomes" id="UP000823775">
    <property type="component" value="Unassembled WGS sequence"/>
</dbReference>
<proteinExistence type="predicted"/>
<reference evidence="2 3" key="1">
    <citation type="journal article" date="2021" name="BMC Genomics">
        <title>Datura genome reveals duplications of psychoactive alkaloid biosynthetic genes and high mutation rate following tissue culture.</title>
        <authorList>
            <person name="Rajewski A."/>
            <person name="Carter-House D."/>
            <person name="Stajich J."/>
            <person name="Litt A."/>
        </authorList>
    </citation>
    <scope>NUCLEOTIDE SEQUENCE [LARGE SCALE GENOMIC DNA]</scope>
    <source>
        <strain evidence="2">AR-01</strain>
    </source>
</reference>
<sequence length="130" mass="14227">MASKGKEVVLADPSVKRDTKGKTEASSSTSKAGPARRFGAKAVEPHGLTWFNTQKEAKYALENGIDEGYMALEFPTIWEKYVSWEQVTSSMSRRDPTSHCASLSQMYSRRKSPGTALISVITVQCVPPAV</sequence>
<keyword evidence="3" id="KW-1185">Reference proteome</keyword>
<evidence type="ECO:0000256" key="1">
    <source>
        <dbReference type="SAM" id="MobiDB-lite"/>
    </source>
</evidence>
<feature type="compositionally biased region" description="Basic and acidic residues" evidence="1">
    <location>
        <begin position="1"/>
        <end position="23"/>
    </location>
</feature>
<evidence type="ECO:0000313" key="3">
    <source>
        <dbReference type="Proteomes" id="UP000823775"/>
    </source>
</evidence>
<dbReference type="EMBL" id="JACEIK010002106">
    <property type="protein sequence ID" value="MCD9559155.1"/>
    <property type="molecule type" value="Genomic_DNA"/>
</dbReference>
<comment type="caution">
    <text evidence="2">The sequence shown here is derived from an EMBL/GenBank/DDBJ whole genome shotgun (WGS) entry which is preliminary data.</text>
</comment>
<feature type="region of interest" description="Disordered" evidence="1">
    <location>
        <begin position="1"/>
        <end position="38"/>
    </location>
</feature>
<evidence type="ECO:0000313" key="2">
    <source>
        <dbReference type="EMBL" id="MCD9559155.1"/>
    </source>
</evidence>
<name>A0ABS8UL23_DATST</name>
<organism evidence="2 3">
    <name type="scientific">Datura stramonium</name>
    <name type="common">Jimsonweed</name>
    <name type="synonym">Common thornapple</name>
    <dbReference type="NCBI Taxonomy" id="4076"/>
    <lineage>
        <taxon>Eukaryota</taxon>
        <taxon>Viridiplantae</taxon>
        <taxon>Streptophyta</taxon>
        <taxon>Embryophyta</taxon>
        <taxon>Tracheophyta</taxon>
        <taxon>Spermatophyta</taxon>
        <taxon>Magnoliopsida</taxon>
        <taxon>eudicotyledons</taxon>
        <taxon>Gunneridae</taxon>
        <taxon>Pentapetalae</taxon>
        <taxon>asterids</taxon>
        <taxon>lamiids</taxon>
        <taxon>Solanales</taxon>
        <taxon>Solanaceae</taxon>
        <taxon>Solanoideae</taxon>
        <taxon>Datureae</taxon>
        <taxon>Datura</taxon>
    </lineage>
</organism>
<accession>A0ABS8UL23</accession>
<gene>
    <name evidence="2" type="ORF">HAX54_016976</name>
</gene>